<dbReference type="InterPro" id="IPR013149">
    <property type="entry name" value="ADH-like_C"/>
</dbReference>
<evidence type="ECO:0000259" key="3">
    <source>
        <dbReference type="SMART" id="SM00829"/>
    </source>
</evidence>
<dbReference type="PANTHER" id="PTHR48106:SF2">
    <property type="entry name" value="ZN2+-BINDING DEHYDROGENASE"/>
    <property type="match status" value="1"/>
</dbReference>
<feature type="domain" description="Enoyl reductase (ER)" evidence="3">
    <location>
        <begin position="23"/>
        <end position="350"/>
    </location>
</feature>
<organism evidence="4 5">
    <name type="scientific">Coccomyxa viridis</name>
    <dbReference type="NCBI Taxonomy" id="1274662"/>
    <lineage>
        <taxon>Eukaryota</taxon>
        <taxon>Viridiplantae</taxon>
        <taxon>Chlorophyta</taxon>
        <taxon>core chlorophytes</taxon>
        <taxon>Trebouxiophyceae</taxon>
        <taxon>Trebouxiophyceae incertae sedis</taxon>
        <taxon>Coccomyxaceae</taxon>
        <taxon>Coccomyxa</taxon>
    </lineage>
</organism>
<dbReference type="InterPro" id="IPR020843">
    <property type="entry name" value="ER"/>
</dbReference>
<dbReference type="EMBL" id="CAUYUE010000002">
    <property type="protein sequence ID" value="CAK0743519.1"/>
    <property type="molecule type" value="Genomic_DNA"/>
</dbReference>
<sequence length="352" mass="38514">MAYSSEDAKGNWAVIVTKFDRDDPTAGLELVKRPIPSPKAGEALVRILYRPINPSDIFALQGQYAGFQPQLPAVPGLEGMGVIEEVGASVRAVLARFTQGMKQGQRVVGAPWPSAEGEGTWQQYVVVKVDNLFPVRSEVSNEDASQFFVNPCTVVGMVHELQPPAGSWLLQNAANSVLGQEIITYAKHLGIKTINVVRQNEYINELKQKGADVVLNSNEVDIVQEVRKTTGGKMAWGALNPIGGPKSKAFPSSVRTHGTVEVYSLIGEEVLVPMSDLVWRDIHVKGFWLNVWLDSLPSHVREKKLKETMDMMAEKVLAPPPPSAKYPLVDVKKAVSDAQRKSGREGKVLLEG</sequence>
<accession>A0AAV1HT88</accession>
<reference evidence="4 5" key="1">
    <citation type="submission" date="2023-10" db="EMBL/GenBank/DDBJ databases">
        <authorList>
            <person name="Maclean D."/>
            <person name="Macfadyen A."/>
        </authorList>
    </citation>
    <scope>NUCLEOTIDE SEQUENCE [LARGE SCALE GENOMIC DNA]</scope>
</reference>
<comment type="caution">
    <text evidence="4">The sequence shown here is derived from an EMBL/GenBank/DDBJ whole genome shotgun (WGS) entry which is preliminary data.</text>
</comment>
<proteinExistence type="predicted"/>
<protein>
    <recommendedName>
        <fullName evidence="3">Enoyl reductase (ER) domain-containing protein</fullName>
    </recommendedName>
</protein>
<dbReference type="InterPro" id="IPR036291">
    <property type="entry name" value="NAD(P)-bd_dom_sf"/>
</dbReference>
<dbReference type="SMART" id="SM00829">
    <property type="entry name" value="PKS_ER"/>
    <property type="match status" value="1"/>
</dbReference>
<name>A0AAV1HT88_9CHLO</name>
<dbReference type="CDD" id="cd05282">
    <property type="entry name" value="ETR_like"/>
    <property type="match status" value="1"/>
</dbReference>
<dbReference type="AlphaFoldDB" id="A0AAV1HT88"/>
<keyword evidence="2" id="KW-0560">Oxidoreductase</keyword>
<keyword evidence="1" id="KW-0521">NADP</keyword>
<dbReference type="Gene3D" id="3.40.50.720">
    <property type="entry name" value="NAD(P)-binding Rossmann-like Domain"/>
    <property type="match status" value="1"/>
</dbReference>
<dbReference type="Gene3D" id="3.90.180.10">
    <property type="entry name" value="Medium-chain alcohol dehydrogenases, catalytic domain"/>
    <property type="match status" value="1"/>
</dbReference>
<evidence type="ECO:0000256" key="2">
    <source>
        <dbReference type="ARBA" id="ARBA00023002"/>
    </source>
</evidence>
<keyword evidence="5" id="KW-1185">Reference proteome</keyword>
<dbReference type="GO" id="GO:0070402">
    <property type="term" value="F:NADPH binding"/>
    <property type="evidence" value="ECO:0007669"/>
    <property type="project" value="TreeGrafter"/>
</dbReference>
<evidence type="ECO:0000313" key="5">
    <source>
        <dbReference type="Proteomes" id="UP001314263"/>
    </source>
</evidence>
<dbReference type="InterPro" id="IPR011032">
    <property type="entry name" value="GroES-like_sf"/>
</dbReference>
<dbReference type="Pfam" id="PF00107">
    <property type="entry name" value="ADH_zinc_N"/>
    <property type="match status" value="1"/>
</dbReference>
<dbReference type="InterPro" id="IPR013154">
    <property type="entry name" value="ADH-like_N"/>
</dbReference>
<dbReference type="GO" id="GO:0016651">
    <property type="term" value="F:oxidoreductase activity, acting on NAD(P)H"/>
    <property type="evidence" value="ECO:0007669"/>
    <property type="project" value="TreeGrafter"/>
</dbReference>
<evidence type="ECO:0000313" key="4">
    <source>
        <dbReference type="EMBL" id="CAK0743519.1"/>
    </source>
</evidence>
<evidence type="ECO:0000256" key="1">
    <source>
        <dbReference type="ARBA" id="ARBA00022857"/>
    </source>
</evidence>
<dbReference type="PANTHER" id="PTHR48106">
    <property type="entry name" value="QUINONE OXIDOREDUCTASE PIG3-RELATED"/>
    <property type="match status" value="1"/>
</dbReference>
<dbReference type="SUPFAM" id="SSF51735">
    <property type="entry name" value="NAD(P)-binding Rossmann-fold domains"/>
    <property type="match status" value="1"/>
</dbReference>
<dbReference type="SUPFAM" id="SSF50129">
    <property type="entry name" value="GroES-like"/>
    <property type="match status" value="1"/>
</dbReference>
<gene>
    <name evidence="4" type="ORF">CVIRNUC_001476</name>
</gene>
<dbReference type="Proteomes" id="UP001314263">
    <property type="component" value="Unassembled WGS sequence"/>
</dbReference>
<dbReference type="Pfam" id="PF08240">
    <property type="entry name" value="ADH_N"/>
    <property type="match status" value="1"/>
</dbReference>